<dbReference type="Gene3D" id="3.30.450.30">
    <property type="entry name" value="Dynein light chain 2a, cytoplasmic"/>
    <property type="match status" value="1"/>
</dbReference>
<gene>
    <name evidence="1" type="ORF">CCH79_00019914</name>
</gene>
<name>A0A315WCF3_GAMAF</name>
<accession>A0A315WCF3</accession>
<evidence type="ECO:0000313" key="2">
    <source>
        <dbReference type="Proteomes" id="UP000250572"/>
    </source>
</evidence>
<sequence length="171" mass="19024">MLVLQGQELMEDETELIGDPSDLNVKMAEVDEIVKRLQAQKGVEGVIIANSEELALRANDKVPSGDRGSAGPVLVTPAWRKKLPPQFAAIMRLRSLKQLYLFQKHLRLFSSTLTRSETLEPPVRRNQEMQKAVFLSGDELRGAALLTSTSGSSSLKLQRHSALNTRNYDQP</sequence>
<comment type="caution">
    <text evidence="1">The sequence shown here is derived from an EMBL/GenBank/DDBJ whole genome shotgun (WGS) entry which is preliminary data.</text>
</comment>
<organism evidence="1 2">
    <name type="scientific">Gambusia affinis</name>
    <name type="common">Western mosquitofish</name>
    <name type="synonym">Heterandria affinis</name>
    <dbReference type="NCBI Taxonomy" id="33528"/>
    <lineage>
        <taxon>Eukaryota</taxon>
        <taxon>Metazoa</taxon>
        <taxon>Chordata</taxon>
        <taxon>Craniata</taxon>
        <taxon>Vertebrata</taxon>
        <taxon>Euteleostomi</taxon>
        <taxon>Actinopterygii</taxon>
        <taxon>Neopterygii</taxon>
        <taxon>Teleostei</taxon>
        <taxon>Neoteleostei</taxon>
        <taxon>Acanthomorphata</taxon>
        <taxon>Ovalentaria</taxon>
        <taxon>Atherinomorphae</taxon>
        <taxon>Cyprinodontiformes</taxon>
        <taxon>Poeciliidae</taxon>
        <taxon>Poeciliinae</taxon>
        <taxon>Gambusia</taxon>
    </lineage>
</organism>
<keyword evidence="2" id="KW-1185">Reference proteome</keyword>
<protein>
    <submittedName>
        <fullName evidence="1">Uncharacterized protein</fullName>
    </submittedName>
</protein>
<dbReference type="Proteomes" id="UP000250572">
    <property type="component" value="Unassembled WGS sequence"/>
</dbReference>
<reference evidence="1 2" key="1">
    <citation type="journal article" date="2018" name="G3 (Bethesda)">
        <title>A High-Quality Reference Genome for the Invasive Mosquitofish Gambusia affinis Using a Chicago Library.</title>
        <authorList>
            <person name="Hoffberg S.L."/>
            <person name="Troendle N.J."/>
            <person name="Glenn T.C."/>
            <person name="Mahmud O."/>
            <person name="Louha S."/>
            <person name="Chalopin D."/>
            <person name="Bennetzen J.L."/>
            <person name="Mauricio R."/>
        </authorList>
    </citation>
    <scope>NUCLEOTIDE SEQUENCE [LARGE SCALE GENOMIC DNA]</scope>
    <source>
        <strain evidence="1">NE01/NJP1002.9</strain>
        <tissue evidence="1">Muscle</tissue>
    </source>
</reference>
<dbReference type="EMBL" id="NHOQ01000035">
    <property type="protein sequence ID" value="PWA33447.1"/>
    <property type="molecule type" value="Genomic_DNA"/>
</dbReference>
<evidence type="ECO:0000313" key="1">
    <source>
        <dbReference type="EMBL" id="PWA33447.1"/>
    </source>
</evidence>
<proteinExistence type="predicted"/>
<dbReference type="AlphaFoldDB" id="A0A315WCF3"/>